<dbReference type="OrthoDB" id="8963084at2759"/>
<dbReference type="PANTHER" id="PTHR15583">
    <property type="entry name" value="INTERLEUKIN-17 RECEPTOR"/>
    <property type="match status" value="1"/>
</dbReference>
<dbReference type="GO" id="GO:0005886">
    <property type="term" value="C:plasma membrane"/>
    <property type="evidence" value="ECO:0007669"/>
    <property type="project" value="UniProtKB-SubCell"/>
</dbReference>
<keyword evidence="4 9" id="KW-0732">Signal</keyword>
<comment type="subcellular location">
    <subcellularLocation>
        <location evidence="1">Cell membrane</location>
        <topology evidence="1">Single-pass type I membrane protein</topology>
    </subcellularLocation>
</comment>
<dbReference type="Gene3D" id="3.40.50.11530">
    <property type="match status" value="1"/>
</dbReference>
<protein>
    <recommendedName>
        <fullName evidence="10">SEFIR domain-containing protein</fullName>
    </recommendedName>
</protein>
<dbReference type="RefSeq" id="XP_034392838.1">
    <property type="nucleotide sequence ID" value="XM_034536947.1"/>
</dbReference>
<feature type="domain" description="SEFIR" evidence="10">
    <location>
        <begin position="220"/>
        <end position="372"/>
    </location>
</feature>
<keyword evidence="6" id="KW-0472">Membrane</keyword>
<dbReference type="InterPro" id="IPR013568">
    <property type="entry name" value="SEFIR_dom"/>
</dbReference>
<evidence type="ECO:0000259" key="10">
    <source>
        <dbReference type="PROSITE" id="PS51534"/>
    </source>
</evidence>
<dbReference type="PANTHER" id="PTHR15583:SF11">
    <property type="entry name" value="INTERLEUKIN-17 RECEPTOR B"/>
    <property type="match status" value="1"/>
</dbReference>
<evidence type="ECO:0000256" key="4">
    <source>
        <dbReference type="ARBA" id="ARBA00022729"/>
    </source>
</evidence>
<dbReference type="PROSITE" id="PS51534">
    <property type="entry name" value="SEFIR"/>
    <property type="match status" value="1"/>
</dbReference>
<evidence type="ECO:0000313" key="11">
    <source>
        <dbReference type="Ensembl" id="ENSCLMP00005045622.1"/>
    </source>
</evidence>
<dbReference type="KEGG" id="clum:117733354"/>
<feature type="chain" id="PRO_5034683808" description="SEFIR domain-containing protein" evidence="9">
    <location>
        <begin position="20"/>
        <end position="425"/>
    </location>
</feature>
<gene>
    <name evidence="11" type="primary">LOC117733354</name>
</gene>
<evidence type="ECO:0000256" key="7">
    <source>
        <dbReference type="ARBA" id="ARBA00023170"/>
    </source>
</evidence>
<dbReference type="GeneID" id="117733354"/>
<evidence type="ECO:0000256" key="1">
    <source>
        <dbReference type="ARBA" id="ARBA00004251"/>
    </source>
</evidence>
<dbReference type="Pfam" id="PF08357">
    <property type="entry name" value="SEFIR"/>
    <property type="match status" value="1"/>
</dbReference>
<dbReference type="AlphaFoldDB" id="A0A8C3GA91"/>
<keyword evidence="2" id="KW-1003">Cell membrane</keyword>
<evidence type="ECO:0000256" key="9">
    <source>
        <dbReference type="SAM" id="SignalP"/>
    </source>
</evidence>
<name>A0A8C3GA91_CYCLU</name>
<dbReference type="InterPro" id="IPR039465">
    <property type="entry name" value="IL-17_rcpt-like"/>
</dbReference>
<evidence type="ECO:0000256" key="5">
    <source>
        <dbReference type="ARBA" id="ARBA00022989"/>
    </source>
</evidence>
<sequence length="425" mass="46984">MMWGGSLIVFSYLAVQVTSQEIKVECREFHVFPPYSNITPSVLADLRVKLVTVGEKDMMNISWAINIDASNKYLTGIRIVIMGQPTYHCTYKPVLSEAGIRGSVQKWFYYLVEASYGFNSIQAASLPFSLSESVIAYKLATITIPRPTRRVTTKPCTVPIENRTDAVPGNVNFTRIALAVFGLLAGLMILSSCYMIYKRCGANVASSLGFKRLPTSPVAPVPVLVVYPAEDSAFQQALVALTEFLQGYGGCSVAIDMWEQRKIAELGPMRWLAEKAKNAHRVLIVCPKSSSLPSHSPPNHTFPEPSIPASAHDLYPLILNMVAGHAKSASDLAKFCVVQLGEQQDKKPSNLALELRACKTFRLMKDLNKLCRSLHSESQDDKKISDLIFRPGFEKCTVKLREAVEKLQPNISRKAEPLKSVATIV</sequence>
<keyword evidence="5" id="KW-1133">Transmembrane helix</keyword>
<evidence type="ECO:0000256" key="8">
    <source>
        <dbReference type="ARBA" id="ARBA00023180"/>
    </source>
</evidence>
<accession>A0A8C3GA91</accession>
<dbReference type="Proteomes" id="UP000694565">
    <property type="component" value="Unplaced"/>
</dbReference>
<reference evidence="11" key="2">
    <citation type="submission" date="2025-09" db="UniProtKB">
        <authorList>
            <consortium name="Ensembl"/>
        </authorList>
    </citation>
    <scope>IDENTIFICATION</scope>
</reference>
<dbReference type="Gene3D" id="2.60.40.2160">
    <property type="entry name" value="Interleukin-17 receptor A/B, fibronectin-III-like domain 1"/>
    <property type="match status" value="1"/>
</dbReference>
<proteinExistence type="predicted"/>
<dbReference type="InterPro" id="IPR038683">
    <property type="entry name" value="IL17RA/B_FnIII-like_1_sf"/>
</dbReference>
<evidence type="ECO:0000313" key="12">
    <source>
        <dbReference type="Proteomes" id="UP000694565"/>
    </source>
</evidence>
<reference evidence="11" key="1">
    <citation type="submission" date="2025-08" db="UniProtKB">
        <authorList>
            <consortium name="Ensembl"/>
        </authorList>
    </citation>
    <scope>IDENTIFICATION</scope>
</reference>
<evidence type="ECO:0000256" key="2">
    <source>
        <dbReference type="ARBA" id="ARBA00022475"/>
    </source>
</evidence>
<evidence type="ECO:0000256" key="3">
    <source>
        <dbReference type="ARBA" id="ARBA00022692"/>
    </source>
</evidence>
<keyword evidence="12" id="KW-1185">Reference proteome</keyword>
<organism evidence="11 12">
    <name type="scientific">Cyclopterus lumpus</name>
    <name type="common">Lumpsucker</name>
    <dbReference type="NCBI Taxonomy" id="8103"/>
    <lineage>
        <taxon>Eukaryota</taxon>
        <taxon>Metazoa</taxon>
        <taxon>Chordata</taxon>
        <taxon>Craniata</taxon>
        <taxon>Vertebrata</taxon>
        <taxon>Euteleostomi</taxon>
        <taxon>Actinopterygii</taxon>
        <taxon>Neopterygii</taxon>
        <taxon>Teleostei</taxon>
        <taxon>Neoteleostei</taxon>
        <taxon>Acanthomorphata</taxon>
        <taxon>Eupercaria</taxon>
        <taxon>Perciformes</taxon>
        <taxon>Cottioidei</taxon>
        <taxon>Cottales</taxon>
        <taxon>Cyclopteridae</taxon>
        <taxon>Cyclopterus</taxon>
    </lineage>
</organism>
<keyword evidence="8" id="KW-0325">Glycoprotein</keyword>
<keyword evidence="3" id="KW-0812">Transmembrane</keyword>
<keyword evidence="7" id="KW-0675">Receptor</keyword>
<dbReference type="GeneTree" id="ENSGT00930000151761"/>
<evidence type="ECO:0000256" key="6">
    <source>
        <dbReference type="ARBA" id="ARBA00023136"/>
    </source>
</evidence>
<feature type="signal peptide" evidence="9">
    <location>
        <begin position="1"/>
        <end position="19"/>
    </location>
</feature>
<dbReference type="Ensembl" id="ENSCLMT00005047219.1">
    <property type="protein sequence ID" value="ENSCLMP00005045622.1"/>
    <property type="gene ID" value="ENSCLMG00005021043.1"/>
</dbReference>
<dbReference type="GO" id="GO:0030368">
    <property type="term" value="F:interleukin-17 receptor activity"/>
    <property type="evidence" value="ECO:0007669"/>
    <property type="project" value="InterPro"/>
</dbReference>